<proteinExistence type="predicted"/>
<dbReference type="Proteomes" id="UP000011086">
    <property type="component" value="Unassembled WGS sequence"/>
</dbReference>
<evidence type="ECO:0000313" key="2">
    <source>
        <dbReference type="EMBL" id="ELQ36275.1"/>
    </source>
</evidence>
<name>A0AA97NTV4_PYRO3</name>
<evidence type="ECO:0000256" key="1">
    <source>
        <dbReference type="SAM" id="MobiDB-lite"/>
    </source>
</evidence>
<protein>
    <submittedName>
        <fullName evidence="2">Uncharacterized protein</fullName>
    </submittedName>
</protein>
<gene>
    <name evidence="2" type="ORF">OOU_Y34scaffold00666g136</name>
</gene>
<sequence>MSETGTVGQVLLGLKVKGQTWYDANYKNSKPASGKGKGNHNGPPPSAPSCPPFADSALTLDST</sequence>
<accession>A0AA97NTV4</accession>
<organism evidence="2">
    <name type="scientific">Pyricularia oryzae (strain Y34)</name>
    <name type="common">Rice blast fungus</name>
    <name type="synonym">Magnaporthe oryzae</name>
    <dbReference type="NCBI Taxonomy" id="1143189"/>
    <lineage>
        <taxon>Eukaryota</taxon>
        <taxon>Fungi</taxon>
        <taxon>Dikarya</taxon>
        <taxon>Ascomycota</taxon>
        <taxon>Pezizomycotina</taxon>
        <taxon>Sordariomycetes</taxon>
        <taxon>Sordariomycetidae</taxon>
        <taxon>Magnaporthales</taxon>
        <taxon>Pyriculariaceae</taxon>
        <taxon>Pyricularia</taxon>
    </lineage>
</organism>
<dbReference type="EMBL" id="JH793700">
    <property type="protein sequence ID" value="ELQ36275.1"/>
    <property type="molecule type" value="Genomic_DNA"/>
</dbReference>
<feature type="region of interest" description="Disordered" evidence="1">
    <location>
        <begin position="24"/>
        <end position="63"/>
    </location>
</feature>
<feature type="compositionally biased region" description="Pro residues" evidence="1">
    <location>
        <begin position="42"/>
        <end position="51"/>
    </location>
</feature>
<dbReference type="AlphaFoldDB" id="A0AA97NTV4"/>
<reference evidence="2" key="1">
    <citation type="journal article" date="2012" name="PLoS Genet.">
        <title>Comparative analysis of the genomes of two field isolates of the rice blast fungus Magnaporthe oryzae.</title>
        <authorList>
            <person name="Xue M."/>
            <person name="Yang J."/>
            <person name="Li Z."/>
            <person name="Hu S."/>
            <person name="Yao N."/>
            <person name="Dean R.A."/>
            <person name="Zhao W."/>
            <person name="Shen M."/>
            <person name="Zhang H."/>
            <person name="Li C."/>
            <person name="Liu L."/>
            <person name="Cao L."/>
            <person name="Xu X."/>
            <person name="Xing Y."/>
            <person name="Hsiang T."/>
            <person name="Zhang Z."/>
            <person name="Xu J.R."/>
            <person name="Peng Y.L."/>
        </authorList>
    </citation>
    <scope>NUCLEOTIDE SEQUENCE</scope>
    <source>
        <strain evidence="2">Y34</strain>
    </source>
</reference>